<dbReference type="EMBL" id="CP150096">
    <property type="protein sequence ID" value="WZN46069.1"/>
    <property type="molecule type" value="Genomic_DNA"/>
</dbReference>
<protein>
    <submittedName>
        <fullName evidence="2">DcaP family trimeric outer membrane transporter</fullName>
    </submittedName>
</protein>
<dbReference type="Pfam" id="PF19577">
    <property type="entry name" value="DcaP"/>
    <property type="match status" value="1"/>
</dbReference>
<dbReference type="RefSeq" id="WP_341840810.1">
    <property type="nucleotide sequence ID" value="NZ_CP149792.1"/>
</dbReference>
<proteinExistence type="predicted"/>
<dbReference type="SUPFAM" id="SSF56935">
    <property type="entry name" value="Porins"/>
    <property type="match status" value="1"/>
</dbReference>
<feature type="chain" id="PRO_5045309640" evidence="1">
    <location>
        <begin position="27"/>
        <end position="425"/>
    </location>
</feature>
<feature type="signal peptide" evidence="1">
    <location>
        <begin position="1"/>
        <end position="26"/>
    </location>
</feature>
<gene>
    <name evidence="2" type="ORF">WJU22_24540</name>
</gene>
<name>A0ABZ2Z6C9_9BACT</name>
<evidence type="ECO:0000313" key="2">
    <source>
        <dbReference type="EMBL" id="WZN46069.1"/>
    </source>
</evidence>
<keyword evidence="1" id="KW-0732">Signal</keyword>
<keyword evidence="3" id="KW-1185">Reference proteome</keyword>
<sequence>MRPIFRLAARCALLAAGTLAVTHARGQDPNSQARLDSLEARMRRLELRINRIDPDPRSQTRSAIESGRFGGFVLADNKGVSLEIGGFVQFDAIHDFHRTSNHDAFQPSSILIPNDHKTSTSYSIRQTRFNFIGTIPIGKNSLKTILEFDLFNPDGSSVPRLRHAWGEYGRFGAGQYWSNFMDIDVFPNTLDYYGPNSMVFTRQVQVRYTQPVGEHTKIAVSLEKPSGNITLPADSGYASLQQLPDAVLSIRHDWGTGNHIKLAGAFHPLTYETPALDRKSAPGWGVNLTGAFQLPNKDNFVYQAAYGEGIANYLNDIGGNGYDAIYHSPEKKLNTVPALGLMGFYDHWWSDKWSSTVGWAYLTLKPKAYQPPADFNWSHYGVGNLLWYPNGFMKVGIEYLYGYRNNIDSMNADNHRLQLSAMFKF</sequence>
<evidence type="ECO:0000313" key="3">
    <source>
        <dbReference type="Proteomes" id="UP001449657"/>
    </source>
</evidence>
<evidence type="ECO:0000256" key="1">
    <source>
        <dbReference type="SAM" id="SignalP"/>
    </source>
</evidence>
<organism evidence="2 3">
    <name type="scientific">Chitinophaga caseinilytica</name>
    <dbReference type="NCBI Taxonomy" id="2267521"/>
    <lineage>
        <taxon>Bacteria</taxon>
        <taxon>Pseudomonadati</taxon>
        <taxon>Bacteroidota</taxon>
        <taxon>Chitinophagia</taxon>
        <taxon>Chitinophagales</taxon>
        <taxon>Chitinophagaceae</taxon>
        <taxon>Chitinophaga</taxon>
    </lineage>
</organism>
<reference evidence="2 3" key="1">
    <citation type="submission" date="2024-03" db="EMBL/GenBank/DDBJ databases">
        <title>Chitinophaga caseinilytica sp. nov., a casein hydrolysing bacterium isolated from forest soil.</title>
        <authorList>
            <person name="Lee D.S."/>
            <person name="Han D.M."/>
            <person name="Baek J.H."/>
            <person name="Choi D.G."/>
            <person name="Jeon J.H."/>
            <person name="Jeon C.O."/>
        </authorList>
    </citation>
    <scope>NUCLEOTIDE SEQUENCE [LARGE SCALE GENOMIC DNA]</scope>
    <source>
        <strain evidence="2 3">KACC 19118</strain>
    </source>
</reference>
<dbReference type="Proteomes" id="UP001449657">
    <property type="component" value="Chromosome"/>
</dbReference>
<dbReference type="InterPro" id="IPR045748">
    <property type="entry name" value="DcaP"/>
</dbReference>
<accession>A0ABZ2Z6C9</accession>